<organism evidence="1">
    <name type="scientific">Rosellinia necatrix</name>
    <name type="common">White root-rot fungus</name>
    <dbReference type="NCBI Taxonomy" id="77044"/>
    <lineage>
        <taxon>Eukaryota</taxon>
        <taxon>Fungi</taxon>
        <taxon>Dikarya</taxon>
        <taxon>Ascomycota</taxon>
        <taxon>Pezizomycotina</taxon>
        <taxon>Sordariomycetes</taxon>
        <taxon>Xylariomycetidae</taxon>
        <taxon>Xylariales</taxon>
        <taxon>Xylariaceae</taxon>
        <taxon>Rosellinia</taxon>
    </lineage>
</organism>
<evidence type="ECO:0000313" key="1">
    <source>
        <dbReference type="EMBL" id="GAW25242.1"/>
    </source>
</evidence>
<gene>
    <name evidence="1" type="ORF">SAMD00023353_0302340</name>
</gene>
<protein>
    <submittedName>
        <fullName evidence="1">Uncharacterized protein</fullName>
    </submittedName>
</protein>
<proteinExistence type="predicted"/>
<dbReference type="STRING" id="77044.A0A1S8A5H3"/>
<name>A0A1S8A5H3_ROSNE</name>
<dbReference type="AlphaFoldDB" id="A0A1S8A5H3"/>
<dbReference type="Proteomes" id="UP000054516">
    <property type="component" value="Unassembled WGS sequence"/>
</dbReference>
<reference evidence="1" key="1">
    <citation type="submission" date="2016-03" db="EMBL/GenBank/DDBJ databases">
        <title>Draft genome sequence of Rosellinia necatrix.</title>
        <authorList>
            <person name="Kanematsu S."/>
        </authorList>
    </citation>
    <scope>NUCLEOTIDE SEQUENCE [LARGE SCALE GENOMIC DNA]</scope>
    <source>
        <strain evidence="1">W97</strain>
    </source>
</reference>
<dbReference type="EMBL" id="DF977448">
    <property type="protein sequence ID" value="GAW25242.1"/>
    <property type="molecule type" value="Genomic_DNA"/>
</dbReference>
<evidence type="ECO:0000313" key="2">
    <source>
        <dbReference type="Proteomes" id="UP000054516"/>
    </source>
</evidence>
<sequence length="111" mass="12794">MNDARGRSDAADGILALSLADFRKQLPPGRFDRFRETRVDTMKRKILEIQSSQERRKSMPDFSRISLFIERLEAFTGTIYLTPEQAAAVWGPVEYVLNVKAPFMPYHLETD</sequence>
<accession>A0A1S8A5H3</accession>
<keyword evidence="2" id="KW-1185">Reference proteome</keyword>